<evidence type="ECO:0000313" key="2">
    <source>
        <dbReference type="Proteomes" id="UP000198505"/>
    </source>
</evidence>
<dbReference type="STRING" id="416874.SAMN04487958_107187"/>
<proteinExistence type="predicted"/>
<keyword evidence="2" id="KW-1185">Reference proteome</keyword>
<dbReference type="AlphaFoldDB" id="A0A1H9UT75"/>
<dbReference type="EMBL" id="FOGS01000007">
    <property type="protein sequence ID" value="SES12267.1"/>
    <property type="molecule type" value="Genomic_DNA"/>
</dbReference>
<organism evidence="1 2">
    <name type="scientific">Vreelandella subterranea</name>
    <dbReference type="NCBI Taxonomy" id="416874"/>
    <lineage>
        <taxon>Bacteria</taxon>
        <taxon>Pseudomonadati</taxon>
        <taxon>Pseudomonadota</taxon>
        <taxon>Gammaproteobacteria</taxon>
        <taxon>Oceanospirillales</taxon>
        <taxon>Halomonadaceae</taxon>
        <taxon>Vreelandella</taxon>
    </lineage>
</organism>
<name>A0A1H9UT75_9GAMM</name>
<dbReference type="CDD" id="cd00736">
    <property type="entry name" value="lambda_lys-like"/>
    <property type="match status" value="1"/>
</dbReference>
<protein>
    <submittedName>
        <fullName evidence="1">Muramidase (Phage lambda lysozyme)</fullName>
    </submittedName>
</protein>
<dbReference type="SUPFAM" id="SSF53955">
    <property type="entry name" value="Lysozyme-like"/>
    <property type="match status" value="1"/>
</dbReference>
<dbReference type="Gene3D" id="1.10.530.10">
    <property type="match status" value="1"/>
</dbReference>
<dbReference type="InterPro" id="IPR023346">
    <property type="entry name" value="Lysozyme-like_dom_sf"/>
</dbReference>
<evidence type="ECO:0000313" key="1">
    <source>
        <dbReference type="EMBL" id="SES12267.1"/>
    </source>
</evidence>
<dbReference type="Proteomes" id="UP000198505">
    <property type="component" value="Unassembled WGS sequence"/>
</dbReference>
<accession>A0A1H9UT75</accession>
<sequence length="176" mass="19661">MSAHSPTHWYEEAELLRFEPPEPVDTRAGNVAAFLDMLAHAEGTTRFGDENGYNVLVGGELFNSYDDHPRQLIWLPAYEINSSAAGRYQFLTRTWDDLAERFDLPDFTPASQDLGAVHLIRQCKALSLIHDGRIREAIHACRKIWASLPGAGYGQREVATDELLDVYKTAGGISID</sequence>
<reference evidence="2" key="1">
    <citation type="submission" date="2016-10" db="EMBL/GenBank/DDBJ databases">
        <authorList>
            <person name="Varghese N."/>
            <person name="Submissions S."/>
        </authorList>
    </citation>
    <scope>NUCLEOTIDE SEQUENCE [LARGE SCALE GENOMIC DNA]</scope>
    <source>
        <strain evidence="2">CGMCC 1.6495</strain>
    </source>
</reference>
<gene>
    <name evidence="1" type="ORF">SAMN04487958_107187</name>
</gene>